<comment type="subcellular location">
    <subcellularLocation>
        <location evidence="1">Membrane</location>
        <topology evidence="1">Multi-pass membrane protein</topology>
    </subcellularLocation>
</comment>
<feature type="transmembrane region" description="Helical" evidence="7">
    <location>
        <begin position="110"/>
        <end position="127"/>
    </location>
</feature>
<feature type="transmembrane region" description="Helical" evidence="7">
    <location>
        <begin position="41"/>
        <end position="63"/>
    </location>
</feature>
<evidence type="ECO:0000313" key="9">
    <source>
        <dbReference type="Proteomes" id="UP000325286"/>
    </source>
</evidence>
<dbReference type="Proteomes" id="UP000325286">
    <property type="component" value="Chromosome"/>
</dbReference>
<dbReference type="EMBL" id="CP042914">
    <property type="protein sequence ID" value="QEG38093.1"/>
    <property type="molecule type" value="Genomic_DNA"/>
</dbReference>
<feature type="transmembrane region" description="Helical" evidence="7">
    <location>
        <begin position="290"/>
        <end position="315"/>
    </location>
</feature>
<dbReference type="RefSeq" id="WP_084427030.1">
    <property type="nucleotide sequence ID" value="NZ_CP042914.1"/>
</dbReference>
<organism evidence="8 9">
    <name type="scientific">Roseimaritima ulvae</name>
    <dbReference type="NCBI Taxonomy" id="980254"/>
    <lineage>
        <taxon>Bacteria</taxon>
        <taxon>Pseudomonadati</taxon>
        <taxon>Planctomycetota</taxon>
        <taxon>Planctomycetia</taxon>
        <taxon>Pirellulales</taxon>
        <taxon>Pirellulaceae</taxon>
        <taxon>Roseimaritima</taxon>
    </lineage>
</organism>
<feature type="transmembrane region" description="Helical" evidence="7">
    <location>
        <begin position="625"/>
        <end position="648"/>
    </location>
</feature>
<dbReference type="OrthoDB" id="9809340at2"/>
<dbReference type="InterPro" id="IPR004813">
    <property type="entry name" value="OPT"/>
</dbReference>
<feature type="transmembrane region" description="Helical" evidence="7">
    <location>
        <begin position="463"/>
        <end position="483"/>
    </location>
</feature>
<dbReference type="PANTHER" id="PTHR31645:SF0">
    <property type="entry name" value="OLIGOPEPTIDE TRANSPORTER YGL114W-RELATED"/>
    <property type="match status" value="1"/>
</dbReference>
<keyword evidence="2" id="KW-0813">Transport</keyword>
<feature type="transmembrane region" description="Helical" evidence="7">
    <location>
        <begin position="69"/>
        <end position="89"/>
    </location>
</feature>
<feature type="region of interest" description="Disordered" evidence="6">
    <location>
        <begin position="1"/>
        <end position="33"/>
    </location>
</feature>
<keyword evidence="4 7" id="KW-1133">Transmembrane helix</keyword>
<dbReference type="InterPro" id="IPR045035">
    <property type="entry name" value="YSL-like"/>
</dbReference>
<evidence type="ECO:0000256" key="4">
    <source>
        <dbReference type="ARBA" id="ARBA00022989"/>
    </source>
</evidence>
<gene>
    <name evidence="8" type="ORF">UC8_00460</name>
</gene>
<dbReference type="Pfam" id="PF03169">
    <property type="entry name" value="OPT"/>
    <property type="match status" value="1"/>
</dbReference>
<dbReference type="GO" id="GO:0016020">
    <property type="term" value="C:membrane"/>
    <property type="evidence" value="ECO:0007669"/>
    <property type="project" value="UniProtKB-SubCell"/>
</dbReference>
<feature type="compositionally biased region" description="Polar residues" evidence="6">
    <location>
        <begin position="1"/>
        <end position="21"/>
    </location>
</feature>
<feature type="transmembrane region" description="Helical" evidence="7">
    <location>
        <begin position="336"/>
        <end position="355"/>
    </location>
</feature>
<protein>
    <submittedName>
        <fullName evidence="8">OPT oligopeptide transporter protein</fullName>
    </submittedName>
</protein>
<feature type="transmembrane region" description="Helical" evidence="7">
    <location>
        <begin position="133"/>
        <end position="151"/>
    </location>
</feature>
<dbReference type="NCBIfam" id="TIGR00728">
    <property type="entry name" value="OPT_sfam"/>
    <property type="match status" value="1"/>
</dbReference>
<dbReference type="AlphaFoldDB" id="A0A5B9QVY3"/>
<accession>A0A5B9QVY3</accession>
<feature type="transmembrane region" description="Helical" evidence="7">
    <location>
        <begin position="251"/>
        <end position="270"/>
    </location>
</feature>
<feature type="transmembrane region" description="Helical" evidence="7">
    <location>
        <begin position="192"/>
        <end position="213"/>
    </location>
</feature>
<name>A0A5B9QVY3_9BACT</name>
<feature type="transmembrane region" description="Helical" evidence="7">
    <location>
        <begin position="367"/>
        <end position="391"/>
    </location>
</feature>
<feature type="transmembrane region" description="Helical" evidence="7">
    <location>
        <begin position="517"/>
        <end position="535"/>
    </location>
</feature>
<feature type="transmembrane region" description="Helical" evidence="7">
    <location>
        <begin position="225"/>
        <end position="244"/>
    </location>
</feature>
<dbReference type="InterPro" id="IPR004814">
    <property type="entry name" value="Oligopep_transpt"/>
</dbReference>
<evidence type="ECO:0000256" key="2">
    <source>
        <dbReference type="ARBA" id="ARBA00022448"/>
    </source>
</evidence>
<keyword evidence="5 7" id="KW-0472">Membrane</keyword>
<feature type="transmembrane region" description="Helical" evidence="7">
    <location>
        <begin position="593"/>
        <end position="618"/>
    </location>
</feature>
<dbReference type="PANTHER" id="PTHR31645">
    <property type="entry name" value="OLIGOPEPTIDE TRANSPORTER YGL114W-RELATED"/>
    <property type="match status" value="1"/>
</dbReference>
<keyword evidence="3 7" id="KW-0812">Transmembrane</keyword>
<evidence type="ECO:0000313" key="8">
    <source>
        <dbReference type="EMBL" id="QEG38093.1"/>
    </source>
</evidence>
<dbReference type="KEGG" id="rul:UC8_00460"/>
<evidence type="ECO:0000256" key="6">
    <source>
        <dbReference type="SAM" id="MobiDB-lite"/>
    </source>
</evidence>
<proteinExistence type="predicted"/>
<sequence length="654" mass="67485">MNDSAPSNPYITPSAGDQNRSGPVPPVEGDAGSPHWGGGELTLRVIVLGVLLSIVMGAANVYVGLKAGMTVSASIPAAVMAMLLFRLLFRNSSTLEANQVQTCASAGESLAAGIIFTMPAMILIGYWQSFDFWTVSMVALTGGLLGILFMIPMRRVFVANNDDLPYPEGVACAAVLKAGESGDQQTDAARSLIIGGVLGAVFKVAAGFMGIVQDTLQVARASGDRIFYFGGDLSPMLVAVGFIVRLHVAVLIFIGGALGWLIGIPLLGGASQHADPIDGAWAIWSSEIRYVGVGAMVVGGMSSLVAVRAGLVAAVRELAKGFRNQSLPPRNSERDIPSGLILTLGIACTVMLAILNYRFTDSVGVTVLATAIMFAMGFFFSAVASYIVGLVGNSNSPVSGMTITAVLAAGGLLWLFSFSGTAGMVATLGIAAVVCCVACTSGDVCNDLKTGSIVGASPFRQQIMQIAGVAVAAFVMAPVLTLLHNNTPGGIGGEKLSAPQASLFASLARGFSGEGELPWNLIGIGAGLGVVILIIDEVLKRRTTHRAHLMPIAVGMYLPFGLATPILIGGLIAHLYTRRVARKDHDHVLHRGILFSSGVIAGEALTAVGLAGLAAFGLTALDLPLAPAAVTTITLAVAMGIIAAFVLMTRPRRS</sequence>
<evidence type="ECO:0000256" key="3">
    <source>
        <dbReference type="ARBA" id="ARBA00022692"/>
    </source>
</evidence>
<reference evidence="8 9" key="1">
    <citation type="submission" date="2019-08" db="EMBL/GenBank/DDBJ databases">
        <title>Deep-cultivation of Planctomycetes and their phenomic and genomic characterization uncovers novel biology.</title>
        <authorList>
            <person name="Wiegand S."/>
            <person name="Jogler M."/>
            <person name="Boedeker C."/>
            <person name="Pinto D."/>
            <person name="Vollmers J."/>
            <person name="Rivas-Marin E."/>
            <person name="Kohn T."/>
            <person name="Peeters S.H."/>
            <person name="Heuer A."/>
            <person name="Rast P."/>
            <person name="Oberbeckmann S."/>
            <person name="Bunk B."/>
            <person name="Jeske O."/>
            <person name="Meyerdierks A."/>
            <person name="Storesund J.E."/>
            <person name="Kallscheuer N."/>
            <person name="Luecker S."/>
            <person name="Lage O.M."/>
            <person name="Pohl T."/>
            <person name="Merkel B.J."/>
            <person name="Hornburger P."/>
            <person name="Mueller R.-W."/>
            <person name="Bruemmer F."/>
            <person name="Labrenz M."/>
            <person name="Spormann A.M."/>
            <person name="Op den Camp H."/>
            <person name="Overmann J."/>
            <person name="Amann R."/>
            <person name="Jetten M.S.M."/>
            <person name="Mascher T."/>
            <person name="Medema M.H."/>
            <person name="Devos D.P."/>
            <person name="Kaster A.-K."/>
            <person name="Ovreas L."/>
            <person name="Rohde M."/>
            <person name="Galperin M.Y."/>
            <person name="Jogler C."/>
        </authorList>
    </citation>
    <scope>NUCLEOTIDE SEQUENCE [LARGE SCALE GENOMIC DNA]</scope>
    <source>
        <strain evidence="8 9">UC8</strain>
    </source>
</reference>
<keyword evidence="9" id="KW-1185">Reference proteome</keyword>
<evidence type="ECO:0000256" key="7">
    <source>
        <dbReference type="SAM" id="Phobius"/>
    </source>
</evidence>
<dbReference type="GO" id="GO:0035673">
    <property type="term" value="F:oligopeptide transmembrane transporter activity"/>
    <property type="evidence" value="ECO:0007669"/>
    <property type="project" value="InterPro"/>
</dbReference>
<feature type="transmembrane region" description="Helical" evidence="7">
    <location>
        <begin position="422"/>
        <end position="442"/>
    </location>
</feature>
<evidence type="ECO:0000256" key="5">
    <source>
        <dbReference type="ARBA" id="ARBA00023136"/>
    </source>
</evidence>
<dbReference type="NCBIfam" id="TIGR00733">
    <property type="entry name" value="OPT family oligopeptide transporter"/>
    <property type="match status" value="1"/>
</dbReference>
<feature type="transmembrane region" description="Helical" evidence="7">
    <location>
        <begin position="547"/>
        <end position="573"/>
    </location>
</feature>
<evidence type="ECO:0000256" key="1">
    <source>
        <dbReference type="ARBA" id="ARBA00004141"/>
    </source>
</evidence>